<reference evidence="1" key="1">
    <citation type="journal article" date="2019" name="Sci. Rep.">
        <title>Draft genome of Tanacetum cinerariifolium, the natural source of mosquito coil.</title>
        <authorList>
            <person name="Yamashiro T."/>
            <person name="Shiraishi A."/>
            <person name="Satake H."/>
            <person name="Nakayama K."/>
        </authorList>
    </citation>
    <scope>NUCLEOTIDE SEQUENCE</scope>
</reference>
<dbReference type="EMBL" id="BKCJ011518008">
    <property type="protein sequence ID" value="GFD39527.1"/>
    <property type="molecule type" value="Genomic_DNA"/>
</dbReference>
<comment type="caution">
    <text evidence="1">The sequence shown here is derived from an EMBL/GenBank/DDBJ whole genome shotgun (WGS) entry which is preliminary data.</text>
</comment>
<gene>
    <name evidence="1" type="ORF">Tci_911496</name>
</gene>
<accession>A0A699VWB9</accession>
<evidence type="ECO:0000313" key="1">
    <source>
        <dbReference type="EMBL" id="GFD39527.1"/>
    </source>
</evidence>
<sequence>VGKEVDIGLGGGRDKLFHPADMLLYSWDGGLDDALTLLKRIRRFSVAQDIGARVVVHIFNRYGFAIARRMSAQIVSRLSSNFL</sequence>
<organism evidence="1">
    <name type="scientific">Tanacetum cinerariifolium</name>
    <name type="common">Dalmatian daisy</name>
    <name type="synonym">Chrysanthemum cinerariifolium</name>
    <dbReference type="NCBI Taxonomy" id="118510"/>
    <lineage>
        <taxon>Eukaryota</taxon>
        <taxon>Viridiplantae</taxon>
        <taxon>Streptophyta</taxon>
        <taxon>Embryophyta</taxon>
        <taxon>Tracheophyta</taxon>
        <taxon>Spermatophyta</taxon>
        <taxon>Magnoliopsida</taxon>
        <taxon>eudicotyledons</taxon>
        <taxon>Gunneridae</taxon>
        <taxon>Pentapetalae</taxon>
        <taxon>asterids</taxon>
        <taxon>campanulids</taxon>
        <taxon>Asterales</taxon>
        <taxon>Asteraceae</taxon>
        <taxon>Asteroideae</taxon>
        <taxon>Anthemideae</taxon>
        <taxon>Anthemidinae</taxon>
        <taxon>Tanacetum</taxon>
    </lineage>
</organism>
<dbReference type="AlphaFoldDB" id="A0A699VWB9"/>
<feature type="non-terminal residue" evidence="1">
    <location>
        <position position="1"/>
    </location>
</feature>
<proteinExistence type="predicted"/>
<protein>
    <submittedName>
        <fullName evidence="1">Uncharacterized protein</fullName>
    </submittedName>
</protein>
<name>A0A699VWB9_TANCI</name>